<dbReference type="SUPFAM" id="SSF53187">
    <property type="entry name" value="Zn-dependent exopeptidases"/>
    <property type="match status" value="1"/>
</dbReference>
<dbReference type="PROSITE" id="PS52035">
    <property type="entry name" value="PEPTIDASE_M14"/>
    <property type="match status" value="1"/>
</dbReference>
<keyword evidence="6" id="KW-0732">Signal</keyword>
<organism evidence="18 19">
    <name type="scientific">Actinacidiphila glaucinigra</name>
    <dbReference type="NCBI Taxonomy" id="235986"/>
    <lineage>
        <taxon>Bacteria</taxon>
        <taxon>Bacillati</taxon>
        <taxon>Actinomycetota</taxon>
        <taxon>Actinomycetes</taxon>
        <taxon>Kitasatosporales</taxon>
        <taxon>Streptomycetaceae</taxon>
        <taxon>Actinacidiphila</taxon>
    </lineage>
</organism>
<evidence type="ECO:0000256" key="15">
    <source>
        <dbReference type="SAM" id="MobiDB-lite"/>
    </source>
</evidence>
<dbReference type="EMBL" id="FZOF01000029">
    <property type="protein sequence ID" value="SNT47471.1"/>
    <property type="molecule type" value="Genomic_DNA"/>
</dbReference>
<feature type="active site" description="Proton donor/acceptor" evidence="14">
    <location>
        <position position="421"/>
    </location>
</feature>
<evidence type="ECO:0000256" key="9">
    <source>
        <dbReference type="ARBA" id="ARBA00023049"/>
    </source>
</evidence>
<evidence type="ECO:0000256" key="16">
    <source>
        <dbReference type="SAM" id="Phobius"/>
    </source>
</evidence>
<comment type="function">
    <text evidence="11">Carboxypeptidase that possesses the specificities of both mammalian Cpase A and B. Thus shows broad substrate specificity, being able to cleave Cbz-Gly-Leu, Cbz-Gly-Val, Cbz-Gly-Phe, Cbz-Gly-Lys and Bz-Gly-Arg in vitro.</text>
</comment>
<gene>
    <name evidence="18" type="ORF">SAMN05216252_1292</name>
</gene>
<keyword evidence="5" id="KW-0479">Metal-binding</keyword>
<dbReference type="CDD" id="cd03859">
    <property type="entry name" value="M14_CPT"/>
    <property type="match status" value="1"/>
</dbReference>
<dbReference type="PANTHER" id="PTHR11705">
    <property type="entry name" value="PROTEASE FAMILY M14 CARBOXYPEPTIDASE A,B"/>
    <property type="match status" value="1"/>
</dbReference>
<keyword evidence="4" id="KW-0645">Protease</keyword>
<evidence type="ECO:0000256" key="7">
    <source>
        <dbReference type="ARBA" id="ARBA00022801"/>
    </source>
</evidence>
<reference evidence="18 19" key="1">
    <citation type="submission" date="2017-06" db="EMBL/GenBank/DDBJ databases">
        <authorList>
            <person name="Kim H.J."/>
            <person name="Triplett B.A."/>
        </authorList>
    </citation>
    <scope>NUCLEOTIDE SEQUENCE [LARGE SCALE GENOMIC DNA]</scope>
    <source>
        <strain evidence="18 19">CGMCC 4.1858</strain>
    </source>
</reference>
<feature type="region of interest" description="Disordered" evidence="15">
    <location>
        <begin position="309"/>
        <end position="331"/>
    </location>
</feature>
<evidence type="ECO:0000256" key="4">
    <source>
        <dbReference type="ARBA" id="ARBA00022670"/>
    </source>
</evidence>
<keyword evidence="3" id="KW-0121">Carboxypeptidase</keyword>
<evidence type="ECO:0000256" key="5">
    <source>
        <dbReference type="ARBA" id="ARBA00022723"/>
    </source>
</evidence>
<keyword evidence="19" id="KW-1185">Reference proteome</keyword>
<evidence type="ECO:0000256" key="8">
    <source>
        <dbReference type="ARBA" id="ARBA00022833"/>
    </source>
</evidence>
<comment type="similarity">
    <text evidence="2 14">Belongs to the peptidase M14 family.</text>
</comment>
<accession>A0A239MXI5</accession>
<name>A0A239MXI5_9ACTN</name>
<dbReference type="PROSITE" id="PS00132">
    <property type="entry name" value="CARBOXYPEPT_ZN_1"/>
    <property type="match status" value="1"/>
</dbReference>
<evidence type="ECO:0000259" key="17">
    <source>
        <dbReference type="PROSITE" id="PS52035"/>
    </source>
</evidence>
<dbReference type="GO" id="GO:0005615">
    <property type="term" value="C:extracellular space"/>
    <property type="evidence" value="ECO:0007669"/>
    <property type="project" value="TreeGrafter"/>
</dbReference>
<dbReference type="PRINTS" id="PR00765">
    <property type="entry name" value="CRBOXYPTASEA"/>
</dbReference>
<dbReference type="FunFam" id="3.40.630.10:FF:000084">
    <property type="entry name" value="Carboxypeptidase B2"/>
    <property type="match status" value="1"/>
</dbReference>
<evidence type="ECO:0000313" key="18">
    <source>
        <dbReference type="EMBL" id="SNT47471.1"/>
    </source>
</evidence>
<dbReference type="GO" id="GO:0008270">
    <property type="term" value="F:zinc ion binding"/>
    <property type="evidence" value="ECO:0007669"/>
    <property type="project" value="InterPro"/>
</dbReference>
<dbReference type="InterPro" id="IPR000834">
    <property type="entry name" value="Peptidase_M14"/>
</dbReference>
<evidence type="ECO:0000256" key="2">
    <source>
        <dbReference type="ARBA" id="ARBA00005988"/>
    </source>
</evidence>
<dbReference type="InterPro" id="IPR057246">
    <property type="entry name" value="CARBOXYPEPT_ZN_1"/>
</dbReference>
<dbReference type="EC" id="3.4.17.18" evidence="12"/>
<evidence type="ECO:0000313" key="19">
    <source>
        <dbReference type="Proteomes" id="UP000198280"/>
    </source>
</evidence>
<feature type="transmembrane region" description="Helical" evidence="16">
    <location>
        <begin position="40"/>
        <end position="60"/>
    </location>
</feature>
<keyword evidence="9" id="KW-0482">Metalloprotease</keyword>
<comment type="catalytic activity">
    <reaction evidence="10">
        <text>Releases a C-terminal residue, which may be hydrophobic or positively charged.</text>
        <dbReference type="EC" id="3.4.17.18"/>
    </reaction>
</comment>
<keyword evidence="16" id="KW-1133">Transmembrane helix</keyword>
<sequence>MTHRPPEASFSPDLDWRPDFLWDGASVLERREGMLVRTRSLTIAAVGALILCGATVAPMAQARDAGTAATEADTVKVYRAEVTRSQIPLLLQAGQDAHELSERPPAQGTATVEVYLTGRQAKDLEKKGVQLTERTLGAKAEARVQNAADKVFRPYSGKGGIKDEILATHRANPGLTKVVSIGRTTQGQDILALKLTKDAAKSKDGSKPSVLYMSNQHAREWITPEMTRRLMHHYLDNYRTDKRIKQLVDSTELWFLISANPDGYDFTFQSDDTRLWRKNLRDNNGDGVITAGDGVDLNRNFAYKWGYDNEGSSPNPASETYRGTGPNSEPETRALDAFQKRIDFTYGINYHSAAQLLLYGVGWQVATDTPDDVLYKALAGTPDNSAIPGYHPQVSSELYTTNGEADGHASNVNGLAMFTPEMSTCQTASDIDPDDQWVASDCQSGFNFPDDEKLIQQEFEKNIPFALSVAESAAHPDVPASSLGLNAADFTLAPFTTSYARGHDQEVSVVARKSLRDKELNYRVNGGRTKDESLRSWRGGETFGGEDNLYFDEYRAKVGDGDVGDKVEVWFTGRTKSGKKVSSDHFTYTVADRPSADTLVVAEEGAAATQTKAYVDALKANGHRAAVWDVATQGAPDALAVLGHFRTVVHYTGAALPGNPTQLELRAYLNEGGKLIEAGERAGGNVALADGTPSNDFSQYYLGAYSRASTSGATGFAGTGALAGFNGPLAGATGNPLDAAGTYRVTSDWLDPATYPQFASKGAGRYSGSVASDAPYAGSFMAAAVHTDDAYNRLTRTIDLSGVTVADAPTLRSQFLWDTEPGYDNAILEIHTVGAEDWTTLPDKGGATSTTVPAECEAGFYVAEHPWLTHYLTPGGAGCQATGTSGAWNSFTGSSGGWRQVNFDLSAYAGKKVEVSLSYITDPSSGGQGLQADDTSLVIRGAVTETEGFETSLGPWAVAGPPAGSPPVQRDWARTGPLTQGAVVTHDTVLLGFGLEHVPSAADRVSLVRQALKALRR</sequence>
<evidence type="ECO:0000256" key="3">
    <source>
        <dbReference type="ARBA" id="ARBA00022645"/>
    </source>
</evidence>
<evidence type="ECO:0000256" key="13">
    <source>
        <dbReference type="ARBA" id="ARBA00074273"/>
    </source>
</evidence>
<evidence type="ECO:0000256" key="6">
    <source>
        <dbReference type="ARBA" id="ARBA00022729"/>
    </source>
</evidence>
<dbReference type="GO" id="GO:0004181">
    <property type="term" value="F:metallocarboxypeptidase activity"/>
    <property type="evidence" value="ECO:0007669"/>
    <property type="project" value="InterPro"/>
</dbReference>
<keyword evidence="16" id="KW-0812">Transmembrane</keyword>
<dbReference type="InterPro" id="IPR033810">
    <property type="entry name" value="Carboxypeptidase_T"/>
</dbReference>
<evidence type="ECO:0000256" key="12">
    <source>
        <dbReference type="ARBA" id="ARBA00066554"/>
    </source>
</evidence>
<dbReference type="PANTHER" id="PTHR11705:SF143">
    <property type="entry name" value="SLL0236 PROTEIN"/>
    <property type="match status" value="1"/>
</dbReference>
<dbReference type="Pfam" id="PF20773">
    <property type="entry name" value="InhA-like_MAM"/>
    <property type="match status" value="1"/>
</dbReference>
<protein>
    <recommendedName>
        <fullName evidence="13">Zinc carboxypeptidase</fullName>
        <ecNumber evidence="12">3.4.17.18</ecNumber>
    </recommendedName>
</protein>
<feature type="domain" description="Peptidase M14" evidence="17">
    <location>
        <begin position="153"/>
        <end position="473"/>
    </location>
</feature>
<comment type="cofactor">
    <cofactor evidence="1">
        <name>Zn(2+)</name>
        <dbReference type="ChEBI" id="CHEBI:29105"/>
    </cofactor>
</comment>
<keyword evidence="7" id="KW-0378">Hydrolase</keyword>
<evidence type="ECO:0000256" key="14">
    <source>
        <dbReference type="PROSITE-ProRule" id="PRU01379"/>
    </source>
</evidence>
<dbReference type="GO" id="GO:0006508">
    <property type="term" value="P:proteolysis"/>
    <property type="evidence" value="ECO:0007669"/>
    <property type="project" value="UniProtKB-KW"/>
</dbReference>
<dbReference type="Proteomes" id="UP000198280">
    <property type="component" value="Unassembled WGS sequence"/>
</dbReference>
<dbReference type="SMART" id="SM00631">
    <property type="entry name" value="Zn_pept"/>
    <property type="match status" value="1"/>
</dbReference>
<dbReference type="Gene3D" id="3.40.630.10">
    <property type="entry name" value="Zn peptidases"/>
    <property type="match status" value="1"/>
</dbReference>
<keyword evidence="16" id="KW-0472">Membrane</keyword>
<keyword evidence="8" id="KW-0862">Zinc</keyword>
<evidence type="ECO:0000256" key="1">
    <source>
        <dbReference type="ARBA" id="ARBA00001947"/>
    </source>
</evidence>
<dbReference type="Pfam" id="PF00246">
    <property type="entry name" value="Peptidase_M14"/>
    <property type="match status" value="1"/>
</dbReference>
<dbReference type="AlphaFoldDB" id="A0A239MXI5"/>
<evidence type="ECO:0000256" key="10">
    <source>
        <dbReference type="ARBA" id="ARBA00050859"/>
    </source>
</evidence>
<evidence type="ECO:0000256" key="11">
    <source>
        <dbReference type="ARBA" id="ARBA00055464"/>
    </source>
</evidence>
<proteinExistence type="inferred from homology"/>